<organism evidence="2 3">
    <name type="scientific">Helicoverpa armigera nucleopolyhedrovirus</name>
    <dbReference type="NCBI Taxonomy" id="51313"/>
    <lineage>
        <taxon>Viruses</taxon>
        <taxon>Viruses incertae sedis</taxon>
        <taxon>Naldaviricetes</taxon>
        <taxon>Lefavirales</taxon>
        <taxon>Baculoviridae</taxon>
        <taxon>Alphabaculovirus</taxon>
        <taxon>Alphabaculovirus helarmigerae</taxon>
    </lineage>
</organism>
<dbReference type="InterPro" id="IPR022549">
    <property type="entry name" value="DUF3627"/>
</dbReference>
<dbReference type="Pfam" id="PF12299">
    <property type="entry name" value="DUF3627"/>
    <property type="match status" value="1"/>
</dbReference>
<dbReference type="PROSITE" id="PS51750">
    <property type="entry name" value="BRO_N"/>
    <property type="match status" value="2"/>
</dbReference>
<reference evidence="2 3" key="2">
    <citation type="journal article" date="1997" name="Zhongguo Bing Du Xue">
        <title>Sequence analysis of the Heliothis armigera single-nucleocapsid nucleopolyhedrovirus polyhedrin.</title>
        <authorList>
            <person name="Chen X."/>
            <person name="Hu Z."/>
            <person name="Vlak J.M."/>
        </authorList>
    </citation>
    <scope>NUCLEOTIDE SEQUENCE [LARGE SCALE GENOMIC DNA]</scope>
</reference>
<dbReference type="SMART" id="SM01040">
    <property type="entry name" value="Bro-N"/>
    <property type="match status" value="2"/>
</dbReference>
<keyword evidence="3" id="KW-1185">Reference proteome</keyword>
<reference evidence="2 3" key="5">
    <citation type="journal article" date="2000" name="Zhongguo Bing Du Xue">
        <title>Sequence analysis of the iap3 gene of Heliothis armigera single-nucleocapsid nucleopolyhedrovirus.</title>
        <authorList>
            <person name="Wang H."/>
            <person name="Hu Z."/>
            <person name="Sun X."/>
            <person name="Vlak J.M."/>
            <person name="Chen X."/>
        </authorList>
    </citation>
    <scope>NUCLEOTIDE SEQUENCE [LARGE SCALE GENOMIC DNA]</scope>
</reference>
<accession>Q99GY7</accession>
<name>Q99GY7_9ABAC</name>
<protein>
    <submittedName>
        <fullName evidence="2">Bro</fullName>
    </submittedName>
</protein>
<reference evidence="2 3" key="4">
    <citation type="journal article" date="2000" name="Zhongguo Bing Du Xue">
        <title>Sequence analysis of the gp37 gene of Heliothis armigera single-nucleocapsid nucleopolyhedrovirus.</title>
        <authorList>
            <person name="Deng F."/>
            <person name="Chen X."/>
            <person name="Vlak J.M."/>
            <person name="Arif B.M."/>
            <person name="Hu Z."/>
        </authorList>
    </citation>
    <scope>NUCLEOTIDE SEQUENCE [LARGE SCALE GENOMIC DNA]</scope>
</reference>
<feature type="domain" description="Bro-N" evidence="1">
    <location>
        <begin position="194"/>
        <end position="297"/>
    </location>
</feature>
<dbReference type="RefSeq" id="NP_075129.1">
    <property type="nucleotide sequence ID" value="NC_002654.2"/>
</dbReference>
<sequence length="527" mass="59735">MSLTKIQFGDKEVETYTVDFNGEKWMVANPFAEALSYSNVNRAIRVHVSEKNQQNYEEFKSDRVGLTDSVTSLPRNIQAKTKFINRAGVFELINASDMPGAKRFQAWNNNDLLPSLCQEGEYKMARDAPADIAHGMNAVHVATNDGAEAPWMKDLHELRDAVVQKDKIIQAMSYENKQLILKMAVVKVHFNDRELEIISVKDDAGKLWMLANPFALVLNYGRPNDAIRNHVTDINVRNYEYFKARRFNVDDVTLHPMSKFINRAGLFELIQASRMPKAQEFRDWINSDLLPKLCDDGKYDMAADAPKEIANGMNAVHAITNEGKEAPWMEDFREFKLMLSHKDELLAVKDKENEALTVALQNANHNLAVANQGLLKAFDVVNDARKETAEIAKRMADIAQDVIAKPSDPQLLHSLAVCSMGGDQYAFLRPQKRSLKRSLDRLSVDEKDIVYKSDYVPNSMNVLNKVKERLPKEKYKARHNRITLHEDLTREDLLQAIESTVSSRQVAIIVNKATSNITSIGNNTTNK</sequence>
<feature type="domain" description="Bro-N" evidence="1">
    <location>
        <begin position="1"/>
        <end position="120"/>
    </location>
</feature>
<evidence type="ECO:0000313" key="2">
    <source>
        <dbReference type="EMBL" id="AAG53803.1"/>
    </source>
</evidence>
<dbReference type="GeneID" id="919924"/>
<evidence type="ECO:0000259" key="1">
    <source>
        <dbReference type="PROSITE" id="PS51750"/>
    </source>
</evidence>
<reference evidence="2 3" key="3">
    <citation type="journal article" date="1999" name="Virus Res.">
        <title>Identification, sequence analysis and phylogeny of the lef-2 gene of Helicoverpa armigera single-nucleocapsid baculovirus.</title>
        <authorList>
            <person name="Chen X."/>
            <person name="IJkel W.F."/>
            <person name="Dominy C."/>
            <person name="de Andrade Zanotto P.M."/>
            <person name="Hashimoto Y."/>
            <person name="Faktor O."/>
            <person name="Hayakawa T."/>
            <person name="Wang C."/>
            <person name="Prekumar A."/>
            <person name="Mathavan S."/>
            <person name="Krell P.J."/>
            <person name="Hu Z."/>
            <person name="Vlak J.M."/>
        </authorList>
    </citation>
    <scope>NUCLEOTIDE SEQUENCE [LARGE SCALE GENOMIC DNA]</scope>
</reference>
<proteinExistence type="predicted"/>
<evidence type="ECO:0000313" key="3">
    <source>
        <dbReference type="Proteomes" id="UP000235324"/>
    </source>
</evidence>
<reference evidence="2 3" key="1">
    <citation type="journal article" date="1997" name="Virus Genes">
        <title>Analysis of the ecdysteroid UDP-glucosyltransferase gene of Heliothis armigera single-nucleocapsid baculovirus.</title>
        <authorList>
            <person name="Chen X."/>
            <person name="Hu Z."/>
            <person name="Jehle J.A."/>
            <person name="Zhang Y."/>
            <person name="Vlak J.M."/>
        </authorList>
    </citation>
    <scope>NUCLEOTIDE SEQUENCE [LARGE SCALE GENOMIC DNA]</scope>
</reference>
<reference evidence="2 3" key="7">
    <citation type="journal article" date="2001" name="Virus Genes">
        <title>Nucleotide sequence and transcriptional analysis of a putative basic DNA-binding protein of Helicoverpa armigera nucleopolyhedrovirus.</title>
        <authorList>
            <person name="Wang H."/>
            <person name="Chen X."/>
            <person name="Wang H."/>
            <person name="Arif B.M."/>
            <person name="Vlak J.M."/>
            <person name="Hu Z."/>
        </authorList>
    </citation>
    <scope>NUCLEOTIDE SEQUENCE [LARGE SCALE GENOMIC DNA]</scope>
</reference>
<dbReference type="Proteomes" id="UP000235324">
    <property type="component" value="Segment"/>
</dbReference>
<dbReference type="InterPro" id="IPR003497">
    <property type="entry name" value="BRO_N_domain"/>
</dbReference>
<dbReference type="PANTHER" id="PTHR36180">
    <property type="entry name" value="DNA-BINDING PROTEIN-RELATED-RELATED"/>
    <property type="match status" value="1"/>
</dbReference>
<reference evidence="2 3" key="6">
    <citation type="journal article" date="2001" name="J. Gen. Virol.">
        <title>The sequence of the Helicoverpa armigera single nucleocapsid nucleopolyhedrovirus genome.</title>
        <authorList>
            <person name="Chen X."/>
            <person name="IJkel W.F."/>
            <person name="Tarchini R."/>
            <person name="Sun X."/>
            <person name="Sandbrink H."/>
            <person name="Wang H."/>
            <person name="Peters S."/>
            <person name="Zuidema D."/>
            <person name="Lankhorst R.K."/>
            <person name="Vlak J.M."/>
            <person name="Hu Z."/>
        </authorList>
    </citation>
    <scope>NUCLEOTIDE SEQUENCE [LARGE SCALE GENOMIC DNA]</scope>
</reference>
<dbReference type="Pfam" id="PF02498">
    <property type="entry name" value="Bro-N"/>
    <property type="match status" value="2"/>
</dbReference>
<dbReference type="EMBL" id="AF271059">
    <property type="protein sequence ID" value="AAG53803.1"/>
    <property type="molecule type" value="Genomic_DNA"/>
</dbReference>
<dbReference type="PANTHER" id="PTHR36180:SF2">
    <property type="entry name" value="BRO FAMILY PROTEIN"/>
    <property type="match status" value="1"/>
</dbReference>
<dbReference type="KEGG" id="vg:919924"/>